<keyword evidence="12" id="KW-1185">Reference proteome</keyword>
<evidence type="ECO:0000256" key="10">
    <source>
        <dbReference type="ARBA" id="ARBA00023180"/>
    </source>
</evidence>
<accession>A0ABR2NZN6</accession>
<evidence type="ECO:0000256" key="9">
    <source>
        <dbReference type="ARBA" id="ARBA00023170"/>
    </source>
</evidence>
<evidence type="ECO:0000256" key="6">
    <source>
        <dbReference type="ARBA" id="ARBA00022737"/>
    </source>
</evidence>
<proteinExistence type="inferred from homology"/>
<evidence type="ECO:0000256" key="2">
    <source>
        <dbReference type="ARBA" id="ARBA00009592"/>
    </source>
</evidence>
<protein>
    <submittedName>
        <fullName evidence="11">Uncharacterized protein</fullName>
    </submittedName>
</protein>
<gene>
    <name evidence="11" type="ORF">V6N11_027868</name>
</gene>
<comment type="caution">
    <text evidence="11">The sequence shown here is derived from an EMBL/GenBank/DDBJ whole genome shotgun (WGS) entry which is preliminary data.</text>
</comment>
<organism evidence="11 12">
    <name type="scientific">Hibiscus sabdariffa</name>
    <name type="common">roselle</name>
    <dbReference type="NCBI Taxonomy" id="183260"/>
    <lineage>
        <taxon>Eukaryota</taxon>
        <taxon>Viridiplantae</taxon>
        <taxon>Streptophyta</taxon>
        <taxon>Embryophyta</taxon>
        <taxon>Tracheophyta</taxon>
        <taxon>Spermatophyta</taxon>
        <taxon>Magnoliopsida</taxon>
        <taxon>eudicotyledons</taxon>
        <taxon>Gunneridae</taxon>
        <taxon>Pentapetalae</taxon>
        <taxon>rosids</taxon>
        <taxon>malvids</taxon>
        <taxon>Malvales</taxon>
        <taxon>Malvaceae</taxon>
        <taxon>Malvoideae</taxon>
        <taxon>Hibiscus</taxon>
    </lineage>
</organism>
<keyword evidence="4" id="KW-0433">Leucine-rich repeat</keyword>
<evidence type="ECO:0000256" key="3">
    <source>
        <dbReference type="ARBA" id="ARBA00022475"/>
    </source>
</evidence>
<keyword evidence="9" id="KW-0675">Receptor</keyword>
<reference evidence="11 12" key="1">
    <citation type="journal article" date="2024" name="G3 (Bethesda)">
        <title>Genome assembly of Hibiscus sabdariffa L. provides insights into metabolisms of medicinal natural products.</title>
        <authorList>
            <person name="Kim T."/>
        </authorList>
    </citation>
    <scope>NUCLEOTIDE SEQUENCE [LARGE SCALE GENOMIC DNA]</scope>
    <source>
        <strain evidence="11">TK-2024</strain>
        <tissue evidence="11">Old leaves</tissue>
    </source>
</reference>
<dbReference type="InterPro" id="IPR001611">
    <property type="entry name" value="Leu-rich_rpt"/>
</dbReference>
<evidence type="ECO:0000256" key="5">
    <source>
        <dbReference type="ARBA" id="ARBA00022692"/>
    </source>
</evidence>
<dbReference type="EMBL" id="JBBPBN010000089">
    <property type="protein sequence ID" value="KAK8981450.1"/>
    <property type="molecule type" value="Genomic_DNA"/>
</dbReference>
<keyword evidence="7" id="KW-1133">Transmembrane helix</keyword>
<evidence type="ECO:0000256" key="8">
    <source>
        <dbReference type="ARBA" id="ARBA00023136"/>
    </source>
</evidence>
<evidence type="ECO:0000313" key="12">
    <source>
        <dbReference type="Proteomes" id="UP001396334"/>
    </source>
</evidence>
<keyword evidence="3" id="KW-1003">Cell membrane</keyword>
<dbReference type="PANTHER" id="PTHR27004">
    <property type="entry name" value="RECEPTOR-LIKE PROTEIN 12 ISOFORM X1"/>
    <property type="match status" value="1"/>
</dbReference>
<dbReference type="PANTHER" id="PTHR27004:SF203">
    <property type="entry name" value="LEUCINE-RICH REPEAT-CONTAINING N-TERMINAL PLANT-TYPE DOMAIN-CONTAINING PROTEIN"/>
    <property type="match status" value="1"/>
</dbReference>
<evidence type="ECO:0000256" key="1">
    <source>
        <dbReference type="ARBA" id="ARBA00004251"/>
    </source>
</evidence>
<evidence type="ECO:0000256" key="4">
    <source>
        <dbReference type="ARBA" id="ARBA00022614"/>
    </source>
</evidence>
<dbReference type="SUPFAM" id="SSF52058">
    <property type="entry name" value="L domain-like"/>
    <property type="match status" value="1"/>
</dbReference>
<sequence>MLRGGIPDAIGKFSRLKYFVASGNSITGEIPHTLGNMTQVIKLFVDENRLVGEIPASLGNCGRLEVLDLSWNRLNGTIPKEAIGRWSFSRHLHFVANRLTGTLPPEVGNCKNLITLDVSNNTLHGKIPSSLENCVMLESLCLQVNSFEGAIPSSLQKLKSMQVLDFAQNILSGQIPEFLGEFPLLTYLNLASNNFSGKVPIKGVFGNISEFSVDDNNELCGGIKPLGLPDCPTEIAKKRKSFPRRAVIATGKRPTDGMFTGDLSLREYVKTAMPDHVAEIAETWLNFEDEAAINQIGQSIGNIWKCLGSVLSIGLSCSADSPSERMNIKDVLRELQKAKNMLLGDQRRRGVHQRRR</sequence>
<name>A0ABR2NZN6_9ROSI</name>
<comment type="subcellular location">
    <subcellularLocation>
        <location evidence="1">Cell membrane</location>
        <topology evidence="1">Single-pass type I membrane protein</topology>
    </subcellularLocation>
</comment>
<dbReference type="InterPro" id="IPR032675">
    <property type="entry name" value="LRR_dom_sf"/>
</dbReference>
<dbReference type="Proteomes" id="UP001396334">
    <property type="component" value="Unassembled WGS sequence"/>
</dbReference>
<comment type="similarity">
    <text evidence="2">Belongs to the RLP family.</text>
</comment>
<dbReference type="Gene3D" id="1.10.510.10">
    <property type="entry name" value="Transferase(Phosphotransferase) domain 1"/>
    <property type="match status" value="1"/>
</dbReference>
<keyword evidence="8" id="KW-0472">Membrane</keyword>
<evidence type="ECO:0000256" key="7">
    <source>
        <dbReference type="ARBA" id="ARBA00022989"/>
    </source>
</evidence>
<keyword evidence="10" id="KW-0325">Glycoprotein</keyword>
<dbReference type="Pfam" id="PF00560">
    <property type="entry name" value="LRR_1"/>
    <property type="match status" value="4"/>
</dbReference>
<keyword evidence="5" id="KW-0812">Transmembrane</keyword>
<keyword evidence="6" id="KW-0677">Repeat</keyword>
<dbReference type="Gene3D" id="3.80.10.10">
    <property type="entry name" value="Ribonuclease Inhibitor"/>
    <property type="match status" value="1"/>
</dbReference>
<evidence type="ECO:0000313" key="11">
    <source>
        <dbReference type="EMBL" id="KAK8981450.1"/>
    </source>
</evidence>